<gene>
    <name evidence="1" type="ORF">ACFQ2F_08540</name>
</gene>
<dbReference type="EMBL" id="JBHTJO010000001">
    <property type="protein sequence ID" value="MFD0987144.1"/>
    <property type="molecule type" value="Genomic_DNA"/>
</dbReference>
<reference evidence="2" key="1">
    <citation type="journal article" date="2019" name="Int. J. Syst. Evol. Microbiol.">
        <title>The Global Catalogue of Microorganisms (GCM) 10K type strain sequencing project: providing services to taxonomists for standard genome sequencing and annotation.</title>
        <authorList>
            <consortium name="The Broad Institute Genomics Platform"/>
            <consortium name="The Broad Institute Genome Sequencing Center for Infectious Disease"/>
            <person name="Wu L."/>
            <person name="Ma J."/>
        </authorList>
    </citation>
    <scope>NUCLEOTIDE SEQUENCE [LARGE SCALE GENOMIC DNA]</scope>
    <source>
        <strain evidence="2">CCUG 61697</strain>
    </source>
</reference>
<accession>A0ABW3JA55</accession>
<comment type="caution">
    <text evidence="1">The sequence shown here is derived from an EMBL/GenBank/DDBJ whole genome shotgun (WGS) entry which is preliminary data.</text>
</comment>
<organism evidence="1 2">
    <name type="scientific">Methyloligella solikamskensis</name>
    <dbReference type="NCBI Taxonomy" id="1177756"/>
    <lineage>
        <taxon>Bacteria</taxon>
        <taxon>Pseudomonadati</taxon>
        <taxon>Pseudomonadota</taxon>
        <taxon>Alphaproteobacteria</taxon>
        <taxon>Hyphomicrobiales</taxon>
        <taxon>Hyphomicrobiaceae</taxon>
        <taxon>Methyloligella</taxon>
    </lineage>
</organism>
<keyword evidence="2" id="KW-1185">Reference proteome</keyword>
<dbReference type="Proteomes" id="UP001597102">
    <property type="component" value="Unassembled WGS sequence"/>
</dbReference>
<protein>
    <submittedName>
        <fullName evidence="1">Uncharacterized protein</fullName>
    </submittedName>
</protein>
<dbReference type="RefSeq" id="WP_379088580.1">
    <property type="nucleotide sequence ID" value="NZ_JBHTJO010000001.1"/>
</dbReference>
<evidence type="ECO:0000313" key="1">
    <source>
        <dbReference type="EMBL" id="MFD0987144.1"/>
    </source>
</evidence>
<name>A0ABW3JA55_9HYPH</name>
<sequence length="60" mass="6715">MAKRDDTVLQLERSEAADYLAGMLRGLREVANGADLRFLGYLIEVAMQEAQAEKARTDSR</sequence>
<proteinExistence type="predicted"/>
<evidence type="ECO:0000313" key="2">
    <source>
        <dbReference type="Proteomes" id="UP001597102"/>
    </source>
</evidence>